<keyword evidence="5" id="KW-0249">Electron transport</keyword>
<dbReference type="Pfam" id="PF11870">
    <property type="entry name" value="LutB_C"/>
    <property type="match status" value="1"/>
</dbReference>
<comment type="caution">
    <text evidence="9">The sequence shown here is derived from an EMBL/GenBank/DDBJ whole genome shotgun (WGS) entry which is preliminary data.</text>
</comment>
<dbReference type="SUPFAM" id="SSF46548">
    <property type="entry name" value="alpha-helical ferredoxin"/>
    <property type="match status" value="1"/>
</dbReference>
<dbReference type="InterPro" id="IPR024569">
    <property type="entry name" value="LutB_C"/>
</dbReference>
<keyword evidence="4" id="KW-0677">Repeat</keyword>
<dbReference type="Pfam" id="PF13183">
    <property type="entry name" value="Fer4_8"/>
    <property type="match status" value="1"/>
</dbReference>
<evidence type="ECO:0000313" key="9">
    <source>
        <dbReference type="EMBL" id="GAA4103986.1"/>
    </source>
</evidence>
<protein>
    <submittedName>
        <fullName evidence="9">LutB/LldF family L-lactate oxidation iron-sulfur protein</fullName>
    </submittedName>
</protein>
<keyword evidence="10" id="KW-1185">Reference proteome</keyword>
<dbReference type="Proteomes" id="UP001500392">
    <property type="component" value="Unassembled WGS sequence"/>
</dbReference>
<keyword evidence="3" id="KW-0479">Metal-binding</keyword>
<reference evidence="10" key="1">
    <citation type="journal article" date="2019" name="Int. J. Syst. Evol. Microbiol.">
        <title>The Global Catalogue of Microorganisms (GCM) 10K type strain sequencing project: providing services to taxonomists for standard genome sequencing and annotation.</title>
        <authorList>
            <consortium name="The Broad Institute Genomics Platform"/>
            <consortium name="The Broad Institute Genome Sequencing Center for Infectious Disease"/>
            <person name="Wu L."/>
            <person name="Ma J."/>
        </authorList>
    </citation>
    <scope>NUCLEOTIDE SEQUENCE [LARGE SCALE GENOMIC DNA]</scope>
    <source>
        <strain evidence="10">JCM 17304</strain>
    </source>
</reference>
<evidence type="ECO:0000256" key="7">
    <source>
        <dbReference type="ARBA" id="ARBA00023014"/>
    </source>
</evidence>
<organism evidence="9 10">
    <name type="scientific">Zhongshania borealis</name>
    <dbReference type="NCBI Taxonomy" id="889488"/>
    <lineage>
        <taxon>Bacteria</taxon>
        <taxon>Pseudomonadati</taxon>
        <taxon>Pseudomonadota</taxon>
        <taxon>Gammaproteobacteria</taxon>
        <taxon>Cellvibrionales</taxon>
        <taxon>Spongiibacteraceae</taxon>
        <taxon>Zhongshania</taxon>
    </lineage>
</organism>
<keyword evidence="7" id="KW-0411">Iron-sulfur</keyword>
<evidence type="ECO:0000256" key="4">
    <source>
        <dbReference type="ARBA" id="ARBA00022737"/>
    </source>
</evidence>
<name>A0ABP7X3W6_9GAMM</name>
<evidence type="ECO:0000259" key="8">
    <source>
        <dbReference type="PROSITE" id="PS51379"/>
    </source>
</evidence>
<dbReference type="InterPro" id="IPR009051">
    <property type="entry name" value="Helical_ferredxn"/>
</dbReference>
<evidence type="ECO:0000256" key="2">
    <source>
        <dbReference type="ARBA" id="ARBA00022485"/>
    </source>
</evidence>
<dbReference type="InterPro" id="IPR004452">
    <property type="entry name" value="LutB/LldF"/>
</dbReference>
<dbReference type="SUPFAM" id="SSF100950">
    <property type="entry name" value="NagB/RpiA/CoA transferase-like"/>
    <property type="match status" value="1"/>
</dbReference>
<dbReference type="PANTHER" id="PTHR47153:SF2">
    <property type="entry name" value="LACTATE UTILIZATION PROTEIN B"/>
    <property type="match status" value="1"/>
</dbReference>
<proteinExistence type="predicted"/>
<dbReference type="InterPro" id="IPR017896">
    <property type="entry name" value="4Fe4S_Fe-S-bd"/>
</dbReference>
<evidence type="ECO:0000256" key="6">
    <source>
        <dbReference type="ARBA" id="ARBA00023004"/>
    </source>
</evidence>
<gene>
    <name evidence="9" type="ORF">GCM10022414_32670</name>
</gene>
<dbReference type="PROSITE" id="PS51379">
    <property type="entry name" value="4FE4S_FER_2"/>
    <property type="match status" value="1"/>
</dbReference>
<feature type="domain" description="4Fe-4S ferredoxin-type" evidence="8">
    <location>
        <begin position="305"/>
        <end position="334"/>
    </location>
</feature>
<accession>A0ABP7X3W6</accession>
<dbReference type="Gene3D" id="1.10.1060.10">
    <property type="entry name" value="Alpha-helical ferredoxin"/>
    <property type="match status" value="1"/>
</dbReference>
<evidence type="ECO:0000256" key="1">
    <source>
        <dbReference type="ARBA" id="ARBA00022448"/>
    </source>
</evidence>
<evidence type="ECO:0000256" key="5">
    <source>
        <dbReference type="ARBA" id="ARBA00022982"/>
    </source>
</evidence>
<keyword evidence="2" id="KW-0004">4Fe-4S</keyword>
<dbReference type="Gene3D" id="3.40.50.10420">
    <property type="entry name" value="NagB/RpiA/CoA transferase-like"/>
    <property type="match status" value="1"/>
</dbReference>
<evidence type="ECO:0000313" key="10">
    <source>
        <dbReference type="Proteomes" id="UP001500392"/>
    </source>
</evidence>
<dbReference type="InterPro" id="IPR024185">
    <property type="entry name" value="FTHF_cligase-like_sf"/>
</dbReference>
<dbReference type="NCBIfam" id="TIGR00273">
    <property type="entry name" value="LutB/LldF family L-lactate oxidation iron-sulfur protein"/>
    <property type="match status" value="1"/>
</dbReference>
<dbReference type="RefSeq" id="WP_344938105.1">
    <property type="nucleotide sequence ID" value="NZ_BAABDM010000009.1"/>
</dbReference>
<sequence length="485" mass="53265">MQADCTSFKKNSAVALQDPKLQGALNNLGSGLQARRAAVVSDLPEFEELREDGRRIKRQVMADLDTYLELFETKVSEQGGHVHWASSADDAREAILAICQNAGAKMVTKGKSMVTEELGLNDFLAEKGITPVETDLGEYILQLRKEAPSHIVVPAVHLVQDDIEKTFVKHHTKLAAERDISTPESLVNEARQALRERFFEADVGITGANYLIAESGATVIVTNEGNGDLTQTLPRVHVVVTTIERVIPTLEDLSTFLRLLPRSATGQEATSYVTLSSGPKRPEDLHGPEEFHVVLLDSGRSELLGGDDQDVLNCIRCGACMNHCPVYSSAGGHAYGWVYPGPIGSALTPAIIGIEHSAALPNASTFCGRCVEVCPVKIPLTDIMRRWRVEEHQKKLTATWGRLALRSWTWLATHPRLYQMFSGIAVWSMALFGRRSGYLTWLPMAGGWTRHRDFPAPEGTTFHAAMSSRIKADAKGNNAVGIRYE</sequence>
<keyword evidence="6" id="KW-0408">Iron</keyword>
<dbReference type="PROSITE" id="PS00198">
    <property type="entry name" value="4FE4S_FER_1"/>
    <property type="match status" value="1"/>
</dbReference>
<dbReference type="InterPro" id="IPR037171">
    <property type="entry name" value="NagB/RpiA_transferase-like"/>
</dbReference>
<dbReference type="Pfam" id="PF02589">
    <property type="entry name" value="LUD_dom"/>
    <property type="match status" value="1"/>
</dbReference>
<dbReference type="PANTHER" id="PTHR47153">
    <property type="entry name" value="LACTATE UTILIZATION PROTEIN B"/>
    <property type="match status" value="1"/>
</dbReference>
<dbReference type="InterPro" id="IPR017900">
    <property type="entry name" value="4Fe4S_Fe_S_CS"/>
</dbReference>
<keyword evidence="1" id="KW-0813">Transport</keyword>
<dbReference type="InterPro" id="IPR003741">
    <property type="entry name" value="LUD_dom"/>
</dbReference>
<evidence type="ECO:0000256" key="3">
    <source>
        <dbReference type="ARBA" id="ARBA00022723"/>
    </source>
</evidence>
<dbReference type="EMBL" id="BAABDM010000009">
    <property type="protein sequence ID" value="GAA4103986.1"/>
    <property type="molecule type" value="Genomic_DNA"/>
</dbReference>